<evidence type="ECO:0000259" key="1">
    <source>
        <dbReference type="Pfam" id="PF24316"/>
    </source>
</evidence>
<protein>
    <recommendedName>
        <fullName evidence="1">Tli3-like domain-containing protein</fullName>
    </recommendedName>
</protein>
<feature type="non-terminal residue" evidence="2">
    <location>
        <position position="1"/>
    </location>
</feature>
<reference evidence="2" key="1">
    <citation type="submission" date="2024-02" db="EMBL/GenBank/DDBJ databases">
        <authorList>
            <consortium name="Clinical and Environmental Microbiology Branch: Whole genome sequencing antimicrobial resistance pathogens in the healthcare setting"/>
        </authorList>
    </citation>
    <scope>NUCLEOTIDE SEQUENCE</scope>
    <source>
        <strain evidence="2">2021DK-00143</strain>
    </source>
</reference>
<sequence length="190" mass="21791">YRRGNNIAAYRGGIINGADNGYLAFPGASTRQYCGSGNSETGCPVFFYFSADYGKTFIYKIIANEYSTPERFSKLKVVVANDGVYLRDESKSEPLYDNYRRSYDDISRVVHYSYTSGSLINDYDAWNKNIDNLVKKELLREKVPYAELYSSQFDIYSYARTLKPTPSDDDVKNMADELRNIISDVEKSFY</sequence>
<dbReference type="AlphaFoldDB" id="A0AAI9GS44"/>
<proteinExistence type="predicted"/>
<dbReference type="Pfam" id="PF24316">
    <property type="entry name" value="Tli3"/>
    <property type="match status" value="1"/>
</dbReference>
<feature type="non-terminal residue" evidence="2">
    <location>
        <position position="190"/>
    </location>
</feature>
<dbReference type="InterPro" id="IPR057562">
    <property type="entry name" value="Tli3-like_dom"/>
</dbReference>
<dbReference type="EMBL" id="ABLOKC030000125">
    <property type="protein sequence ID" value="EML1474840.1"/>
    <property type="molecule type" value="Genomic_DNA"/>
</dbReference>
<comment type="caution">
    <text evidence="2">The sequence shown here is derived from an EMBL/GenBank/DDBJ whole genome shotgun (WGS) entry which is preliminary data.</text>
</comment>
<organism evidence="2">
    <name type="scientific">Pluralibacter gergoviae</name>
    <name type="common">Enterobacter gergoviae</name>
    <dbReference type="NCBI Taxonomy" id="61647"/>
    <lineage>
        <taxon>Bacteria</taxon>
        <taxon>Pseudomonadati</taxon>
        <taxon>Pseudomonadota</taxon>
        <taxon>Gammaproteobacteria</taxon>
        <taxon>Enterobacterales</taxon>
        <taxon>Enterobacteriaceae</taxon>
        <taxon>Pluralibacter</taxon>
    </lineage>
</organism>
<feature type="domain" description="Tli3-like" evidence="1">
    <location>
        <begin position="6"/>
        <end position="87"/>
    </location>
</feature>
<gene>
    <name evidence="2" type="ORF">QEG54_005717</name>
</gene>
<name>A0AAI9GS44_PLUGE</name>
<accession>A0AAI9GS44</accession>
<evidence type="ECO:0000313" key="2">
    <source>
        <dbReference type="EMBL" id="EML1474840.1"/>
    </source>
</evidence>